<dbReference type="KEGG" id="vg:26641385"/>
<dbReference type="GeneID" id="26641385"/>
<dbReference type="EMBL" id="KT151956">
    <property type="protein sequence ID" value="ALA07340.1"/>
    <property type="molecule type" value="Genomic_DNA"/>
</dbReference>
<dbReference type="OrthoDB" id="38831at10239"/>
<gene>
    <name evidence="1" type="ORF">OSIRIS_46</name>
</gene>
<dbReference type="Proteomes" id="UP000202966">
    <property type="component" value="Segment"/>
</dbReference>
<evidence type="ECO:0000313" key="2">
    <source>
        <dbReference type="Proteomes" id="UP000202966"/>
    </source>
</evidence>
<accession>A0A0K2CNZ9</accession>
<name>A0A0K2CNZ9_9CAUD</name>
<organism evidence="1 2">
    <name type="scientific">Brevibacillus phage Osiris</name>
    <dbReference type="NCBI Taxonomy" id="1691955"/>
    <lineage>
        <taxon>Viruses</taxon>
        <taxon>Duplodnaviria</taxon>
        <taxon>Heunggongvirae</taxon>
        <taxon>Uroviricota</taxon>
        <taxon>Caudoviricetes</taxon>
        <taxon>Jimmervirus</taxon>
        <taxon>Jimmervirus osiris</taxon>
    </lineage>
</organism>
<protein>
    <submittedName>
        <fullName evidence="1">Uncharacterized protein</fullName>
    </submittedName>
</protein>
<proteinExistence type="predicted"/>
<dbReference type="RefSeq" id="YP_009215060.1">
    <property type="nucleotide sequence ID" value="NC_028969.1"/>
</dbReference>
<sequence length="40" mass="4550">MRSYESSFVGEMGPLIIYKHKIPLGSPRGLILIKQLLNHL</sequence>
<keyword evidence="2" id="KW-1185">Reference proteome</keyword>
<evidence type="ECO:0000313" key="1">
    <source>
        <dbReference type="EMBL" id="ALA07340.1"/>
    </source>
</evidence>
<reference evidence="1 2" key="1">
    <citation type="journal article" date="2015" name="Genome Announc.">
        <title>Genome Sequences of Five Additional Brevibacillus laterosporus Bacteriophages.</title>
        <authorList>
            <person name="Merrill B.D."/>
            <person name="Berg J.A."/>
            <person name="Graves K.A."/>
            <person name="Ward A.T."/>
            <person name="Hilton J.A."/>
            <person name="Wake B.N."/>
            <person name="Grose J.H."/>
            <person name="Breakwell D.P."/>
            <person name="Burnett S.H."/>
        </authorList>
    </citation>
    <scope>NUCLEOTIDE SEQUENCE [LARGE SCALE GENOMIC DNA]</scope>
</reference>